<evidence type="ECO:0008006" key="5">
    <source>
        <dbReference type="Google" id="ProtNLM"/>
    </source>
</evidence>
<dbReference type="PANTHER" id="PTHR47708:SF2">
    <property type="entry name" value="SI:CH73-132F6.5"/>
    <property type="match status" value="1"/>
</dbReference>
<evidence type="ECO:0000313" key="4">
    <source>
        <dbReference type="Proteomes" id="UP000316304"/>
    </source>
</evidence>
<dbReference type="Pfam" id="PF07287">
    <property type="entry name" value="AtuA"/>
    <property type="match status" value="1"/>
</dbReference>
<feature type="domain" description="AtuA-like ferredoxin-fold" evidence="2">
    <location>
        <begin position="515"/>
        <end position="608"/>
    </location>
</feature>
<dbReference type="RefSeq" id="WP_146594007.1">
    <property type="nucleotide sequence ID" value="NZ_SJPT01000002.1"/>
</dbReference>
<dbReference type="Pfam" id="PF23544">
    <property type="entry name" value="AtuA_ferredoxin"/>
    <property type="match status" value="1"/>
</dbReference>
<name>A0A5C6CL91_9BACT</name>
<keyword evidence="4" id="KW-1185">Reference proteome</keyword>
<evidence type="ECO:0000259" key="1">
    <source>
        <dbReference type="Pfam" id="PF07287"/>
    </source>
</evidence>
<gene>
    <name evidence="3" type="ORF">Pla52o_16810</name>
</gene>
<sequence>MSQTIRIGNAQAFWGDRTAAAMEMLTREPELDFLTLDYLAEVSMSILAYQRQRDPQAGYARDFVDLVKSLVPYWSAGGRCRLIANAGGLNPIGCAEACRRVLEAAGCPPLRIGIVSGDDVLDLVRSAALENQSNEFRNLESGESLGEAATRLVTANAYLGARPIVNALAEGAEIVITGRVADPSLVVAACQHDFGWTDAEFDRLAGATVAGHLIECGTQVTGGISTDWLNVPDPAHIGFPIVEVSDDGSCVVTKPNGSGGCVTPWTVKEQLVYEIGDPANYLSPDVTVSFSSLRVEAIGLDRVRVSGALGKPPPPQYKVSATVRDGYRAAGTLLIVGRDATEKATRCGEMVLQRVREAGHDLRERVIECLGSPGNCIGMPHSAPPVDRASFHEVVLRVAVESESRDAVECFTREMMPLITGGPQGTTGYAEGRPRIHPVIRYWPCLIDRNAILPNVEPMGTTETTPRSTSMAGSNVIETQGIIEECATPDMLPPDQFSSSIGTAVKADNGPLASQLHDIALARSGDKGTSANLGVLARSPDDWDFLKQWLTAERVWEFLKPRGCDTVERFELDNLQALNFVVRGILRQPLRSDAQGKALGQMLLEMPLPADQKRRITRREDRGK</sequence>
<dbReference type="InterPro" id="IPR056362">
    <property type="entry name" value="AtuA-like_ferredoxin_dom"/>
</dbReference>
<feature type="domain" description="Acyclic terpene utilisation N-terminal" evidence="1">
    <location>
        <begin position="5"/>
        <end position="456"/>
    </location>
</feature>
<dbReference type="OrthoDB" id="9763456at2"/>
<comment type="caution">
    <text evidence="3">The sequence shown here is derived from an EMBL/GenBank/DDBJ whole genome shotgun (WGS) entry which is preliminary data.</text>
</comment>
<proteinExistence type="predicted"/>
<dbReference type="PANTHER" id="PTHR47708">
    <property type="match status" value="1"/>
</dbReference>
<evidence type="ECO:0000313" key="3">
    <source>
        <dbReference type="EMBL" id="TWU25380.1"/>
    </source>
</evidence>
<accession>A0A5C6CL91</accession>
<dbReference type="Proteomes" id="UP000316304">
    <property type="component" value="Unassembled WGS sequence"/>
</dbReference>
<dbReference type="InterPro" id="IPR010839">
    <property type="entry name" value="AtuA_N"/>
</dbReference>
<reference evidence="3 4" key="1">
    <citation type="submission" date="2019-02" db="EMBL/GenBank/DDBJ databases">
        <title>Deep-cultivation of Planctomycetes and their phenomic and genomic characterization uncovers novel biology.</title>
        <authorList>
            <person name="Wiegand S."/>
            <person name="Jogler M."/>
            <person name="Boedeker C."/>
            <person name="Pinto D."/>
            <person name="Vollmers J."/>
            <person name="Rivas-Marin E."/>
            <person name="Kohn T."/>
            <person name="Peeters S.H."/>
            <person name="Heuer A."/>
            <person name="Rast P."/>
            <person name="Oberbeckmann S."/>
            <person name="Bunk B."/>
            <person name="Jeske O."/>
            <person name="Meyerdierks A."/>
            <person name="Storesund J.E."/>
            <person name="Kallscheuer N."/>
            <person name="Luecker S."/>
            <person name="Lage O.M."/>
            <person name="Pohl T."/>
            <person name="Merkel B.J."/>
            <person name="Hornburger P."/>
            <person name="Mueller R.-W."/>
            <person name="Bruemmer F."/>
            <person name="Labrenz M."/>
            <person name="Spormann A.M."/>
            <person name="Op Den Camp H."/>
            <person name="Overmann J."/>
            <person name="Amann R."/>
            <person name="Jetten M.S.M."/>
            <person name="Mascher T."/>
            <person name="Medema M.H."/>
            <person name="Devos D.P."/>
            <person name="Kaster A.-K."/>
            <person name="Ovreas L."/>
            <person name="Rohde M."/>
            <person name="Galperin M.Y."/>
            <person name="Jogler C."/>
        </authorList>
    </citation>
    <scope>NUCLEOTIDE SEQUENCE [LARGE SCALE GENOMIC DNA]</scope>
    <source>
        <strain evidence="3 4">Pla52o</strain>
    </source>
</reference>
<evidence type="ECO:0000259" key="2">
    <source>
        <dbReference type="Pfam" id="PF23544"/>
    </source>
</evidence>
<dbReference type="EMBL" id="SJPT01000002">
    <property type="protein sequence ID" value="TWU25380.1"/>
    <property type="molecule type" value="Genomic_DNA"/>
</dbReference>
<dbReference type="AlphaFoldDB" id="A0A5C6CL91"/>
<organism evidence="3 4">
    <name type="scientific">Novipirellula galeiformis</name>
    <dbReference type="NCBI Taxonomy" id="2528004"/>
    <lineage>
        <taxon>Bacteria</taxon>
        <taxon>Pseudomonadati</taxon>
        <taxon>Planctomycetota</taxon>
        <taxon>Planctomycetia</taxon>
        <taxon>Pirellulales</taxon>
        <taxon>Pirellulaceae</taxon>
        <taxon>Novipirellula</taxon>
    </lineage>
</organism>
<protein>
    <recommendedName>
        <fullName evidence="5">DUF1446 domain-containing protein</fullName>
    </recommendedName>
</protein>